<name>A0A075AT40_ROZAC</name>
<dbReference type="GO" id="GO:0000139">
    <property type="term" value="C:Golgi membrane"/>
    <property type="evidence" value="ECO:0007669"/>
    <property type="project" value="UniProtKB-SubCell"/>
</dbReference>
<evidence type="ECO:0000256" key="1">
    <source>
        <dbReference type="ARBA" id="ARBA00003246"/>
    </source>
</evidence>
<evidence type="ECO:0000256" key="5">
    <source>
        <dbReference type="ARBA" id="ARBA00022692"/>
    </source>
</evidence>
<keyword evidence="7 8" id="KW-0472">Membrane</keyword>
<keyword evidence="11" id="KW-1185">Reference proteome</keyword>
<keyword evidence="6 8" id="KW-1133">Transmembrane helix</keyword>
<evidence type="ECO:0000313" key="11">
    <source>
        <dbReference type="Proteomes" id="UP000030755"/>
    </source>
</evidence>
<evidence type="ECO:0000256" key="8">
    <source>
        <dbReference type="RuleBase" id="RU361206"/>
    </source>
</evidence>
<keyword evidence="8" id="KW-0333">Golgi apparatus</keyword>
<comment type="function">
    <text evidence="1 8">Golgi membrane protein involved in vesicular trafficking.</text>
</comment>
<protein>
    <recommendedName>
        <fullName evidence="4 8">Golgi apparatus membrane protein TVP23</fullName>
    </recommendedName>
</protein>
<gene>
    <name evidence="9" type="ORF">O9G_000147</name>
    <name evidence="10" type="ORF">ROZALSC1DRAFT_28729</name>
</gene>
<reference evidence="10" key="3">
    <citation type="submission" date="2018-08" db="EMBL/GenBank/DDBJ databases">
        <title>Leveraging single-cell genomics to expand the Fungal Tree of Life.</title>
        <authorList>
            <consortium name="DOE Joint Genome Institute"/>
            <person name="Ahrendt S.R."/>
            <person name="Quandt C.A."/>
            <person name="Ciobanu D."/>
            <person name="Clum A."/>
            <person name="Salamov A."/>
            <person name="Andreopoulos B."/>
            <person name="Cheng J.-F."/>
            <person name="Woyke T."/>
            <person name="Pelin A."/>
            <person name="Henrissat B."/>
            <person name="Reynolds N."/>
            <person name="Benny G.L."/>
            <person name="Smith M.E."/>
            <person name="James T.Y."/>
            <person name="Grigoriev I.V."/>
        </authorList>
    </citation>
    <scope>NUCLEOTIDE SEQUENCE</scope>
    <source>
        <strain evidence="10">CSF55</strain>
    </source>
</reference>
<proteinExistence type="inferred from homology"/>
<keyword evidence="5 8" id="KW-0812">Transmembrane</keyword>
<evidence type="ECO:0000313" key="9">
    <source>
        <dbReference type="EMBL" id="EPZ31668.1"/>
    </source>
</evidence>
<dbReference type="HOGENOM" id="CLU_1982839_0_0_1"/>
<accession>A0A075AT40</accession>
<dbReference type="GO" id="GO:0009306">
    <property type="term" value="P:protein secretion"/>
    <property type="evidence" value="ECO:0007669"/>
    <property type="project" value="TreeGrafter"/>
</dbReference>
<feature type="transmembrane region" description="Helical" evidence="8">
    <location>
        <begin position="58"/>
        <end position="76"/>
    </location>
</feature>
<dbReference type="GO" id="GO:0016192">
    <property type="term" value="P:vesicle-mediated transport"/>
    <property type="evidence" value="ECO:0007669"/>
    <property type="project" value="TreeGrafter"/>
</dbReference>
<dbReference type="Proteomes" id="UP000281549">
    <property type="component" value="Unassembled WGS sequence"/>
</dbReference>
<comment type="subcellular location">
    <subcellularLocation>
        <location evidence="8">Golgi apparatus membrane</location>
        <topology evidence="8">Multi-pass membrane protein</topology>
    </subcellularLocation>
    <subcellularLocation>
        <location evidence="2">Membrane</location>
        <topology evidence="2">Multi-pass membrane protein</topology>
    </subcellularLocation>
</comment>
<dbReference type="AlphaFoldDB" id="A0A075AT40"/>
<dbReference type="EMBL" id="KE561209">
    <property type="protein sequence ID" value="EPZ31668.1"/>
    <property type="molecule type" value="Genomic_DNA"/>
</dbReference>
<reference evidence="12" key="2">
    <citation type="journal article" date="2018" name="Nat. Microbiol.">
        <title>Leveraging single-cell genomics to expand the fungal tree of life.</title>
        <authorList>
            <person name="Ahrendt S.R."/>
            <person name="Quandt C.A."/>
            <person name="Ciobanu D."/>
            <person name="Clum A."/>
            <person name="Salamov A."/>
            <person name="Andreopoulos B."/>
            <person name="Cheng J.F."/>
            <person name="Woyke T."/>
            <person name="Pelin A."/>
            <person name="Henrissat B."/>
            <person name="Reynolds N.K."/>
            <person name="Benny G.L."/>
            <person name="Smith M.E."/>
            <person name="James T.Y."/>
            <person name="Grigoriev I.V."/>
        </authorList>
    </citation>
    <scope>NUCLEOTIDE SEQUENCE [LARGE SCALE GENOMIC DNA]</scope>
    <source>
        <strain evidence="12">CSF55</strain>
    </source>
</reference>
<feature type="transmembrane region" description="Helical" evidence="8">
    <location>
        <begin position="32"/>
        <end position="51"/>
    </location>
</feature>
<dbReference type="EMBL" id="ML005179">
    <property type="protein sequence ID" value="RKP19698.1"/>
    <property type="molecule type" value="Genomic_DNA"/>
</dbReference>
<evidence type="ECO:0000256" key="4">
    <source>
        <dbReference type="ARBA" id="ARBA00013603"/>
    </source>
</evidence>
<dbReference type="OrthoDB" id="2151161at2759"/>
<evidence type="ECO:0000256" key="6">
    <source>
        <dbReference type="ARBA" id="ARBA00022989"/>
    </source>
</evidence>
<dbReference type="InterPro" id="IPR008564">
    <property type="entry name" value="TVP23-like"/>
</dbReference>
<dbReference type="PANTHER" id="PTHR13019">
    <property type="entry name" value="GOLGI APPARATUS MEMBRANE PROTEIN TVP23"/>
    <property type="match status" value="1"/>
</dbReference>
<evidence type="ECO:0000313" key="10">
    <source>
        <dbReference type="EMBL" id="RKP19698.1"/>
    </source>
</evidence>
<dbReference type="Proteomes" id="UP000030755">
    <property type="component" value="Unassembled WGS sequence"/>
</dbReference>
<reference evidence="9 11" key="1">
    <citation type="journal article" date="2013" name="Curr. Biol.">
        <title>Shared signatures of parasitism and phylogenomics unite Cryptomycota and microsporidia.</title>
        <authorList>
            <person name="James T.Y."/>
            <person name="Pelin A."/>
            <person name="Bonen L."/>
            <person name="Ahrendt S."/>
            <person name="Sain D."/>
            <person name="Corradi N."/>
            <person name="Stajich J.E."/>
        </authorList>
    </citation>
    <scope>NUCLEOTIDE SEQUENCE [LARGE SCALE GENOMIC DNA]</scope>
    <source>
        <strain evidence="9 11">CSF55</strain>
        <strain evidence="9 11">CSF55</strain>
    </source>
</reference>
<evidence type="ECO:0000256" key="2">
    <source>
        <dbReference type="ARBA" id="ARBA00004141"/>
    </source>
</evidence>
<comment type="similarity">
    <text evidence="3 8">Belongs to the TVP23 family.</text>
</comment>
<dbReference type="PANTHER" id="PTHR13019:SF7">
    <property type="entry name" value="GOLGI APPARATUS MEMBRANE PROTEIN TVP23"/>
    <property type="match status" value="1"/>
</dbReference>
<dbReference type="Pfam" id="PF05832">
    <property type="entry name" value="DUF846"/>
    <property type="match status" value="1"/>
</dbReference>
<evidence type="ECO:0000256" key="7">
    <source>
        <dbReference type="ARBA" id="ARBA00023136"/>
    </source>
</evidence>
<evidence type="ECO:0000313" key="12">
    <source>
        <dbReference type="Proteomes" id="UP000281549"/>
    </source>
</evidence>
<organism evidence="9 11">
    <name type="scientific">Rozella allomycis (strain CSF55)</name>
    <dbReference type="NCBI Taxonomy" id="988480"/>
    <lineage>
        <taxon>Eukaryota</taxon>
        <taxon>Fungi</taxon>
        <taxon>Fungi incertae sedis</taxon>
        <taxon>Cryptomycota</taxon>
        <taxon>Cryptomycota incertae sedis</taxon>
        <taxon>Rozella</taxon>
    </lineage>
</organism>
<sequence length="126" mass="14048">MSADVESAVPQGNIGAPPPQQQSILQQSSHPVALVFHLLFRTCALVFYLILSYAIKNFILVFVITVLLLSFDFWTVKNVTGRLLVGLRWWNTIKPDGSNDWVFESKPLIPECFGGVCTFLLEFGGC</sequence>
<evidence type="ECO:0000256" key="3">
    <source>
        <dbReference type="ARBA" id="ARBA00005467"/>
    </source>
</evidence>
<dbReference type="STRING" id="988480.A0A075AT40"/>